<reference evidence="5" key="1">
    <citation type="journal article" date="2022" name="Cell">
        <title>Design, construction, and in vivo augmentation of a complex gut microbiome.</title>
        <authorList>
            <person name="Cheng A.G."/>
            <person name="Ho P.Y."/>
            <person name="Aranda-Diaz A."/>
            <person name="Jain S."/>
            <person name="Yu F.B."/>
            <person name="Meng X."/>
            <person name="Wang M."/>
            <person name="Iakiviak M."/>
            <person name="Nagashima K."/>
            <person name="Zhao A."/>
            <person name="Murugkar P."/>
            <person name="Patil A."/>
            <person name="Atabakhsh K."/>
            <person name="Weakley A."/>
            <person name="Yan J."/>
            <person name="Brumbaugh A.R."/>
            <person name="Higginbottom S."/>
            <person name="Dimas A."/>
            <person name="Shiver A.L."/>
            <person name="Deutschbauer A."/>
            <person name="Neff N."/>
            <person name="Sonnenburg J.L."/>
            <person name="Huang K.C."/>
            <person name="Fischbach M.A."/>
        </authorList>
    </citation>
    <scope>NUCLEOTIDE SEQUENCE</scope>
    <source>
        <strain evidence="5">DSM 19829</strain>
    </source>
</reference>
<gene>
    <name evidence="5" type="ORF">NQ502_04390</name>
</gene>
<name>A0ABY5VIB6_9FIRM</name>
<keyword evidence="6" id="KW-1185">Reference proteome</keyword>
<dbReference type="Gene3D" id="1.10.4040.10">
    <property type="entry name" value="Penicillinase repressor domain"/>
    <property type="match status" value="1"/>
</dbReference>
<evidence type="ECO:0000313" key="6">
    <source>
        <dbReference type="Proteomes" id="UP001060164"/>
    </source>
</evidence>
<proteinExistence type="inferred from homology"/>
<protein>
    <submittedName>
        <fullName evidence="5">BlaI/MecI/CopY family transcriptional regulator</fullName>
    </submittedName>
</protein>
<accession>A0ABY5VIB6</accession>
<dbReference type="InterPro" id="IPR036390">
    <property type="entry name" value="WH_DNA-bd_sf"/>
</dbReference>
<organism evidence="5 6">
    <name type="scientific">Ruminococcus gauvreauii</name>
    <dbReference type="NCBI Taxonomy" id="438033"/>
    <lineage>
        <taxon>Bacteria</taxon>
        <taxon>Bacillati</taxon>
        <taxon>Bacillota</taxon>
        <taxon>Clostridia</taxon>
        <taxon>Eubacteriales</taxon>
        <taxon>Oscillospiraceae</taxon>
        <taxon>Ruminococcus</taxon>
    </lineage>
</organism>
<evidence type="ECO:0000256" key="4">
    <source>
        <dbReference type="ARBA" id="ARBA00023163"/>
    </source>
</evidence>
<keyword evidence="2" id="KW-0805">Transcription regulation</keyword>
<evidence type="ECO:0000313" key="5">
    <source>
        <dbReference type="EMBL" id="UWP60300.1"/>
    </source>
</evidence>
<evidence type="ECO:0000256" key="2">
    <source>
        <dbReference type="ARBA" id="ARBA00023015"/>
    </source>
</evidence>
<keyword evidence="3" id="KW-0238">DNA-binding</keyword>
<dbReference type="Pfam" id="PF03965">
    <property type="entry name" value="Penicillinase_R"/>
    <property type="match status" value="1"/>
</dbReference>
<dbReference type="Gene3D" id="1.10.10.10">
    <property type="entry name" value="Winged helix-like DNA-binding domain superfamily/Winged helix DNA-binding domain"/>
    <property type="match status" value="1"/>
</dbReference>
<dbReference type="PIRSF" id="PIRSF019455">
    <property type="entry name" value="CopR_AtkY"/>
    <property type="match status" value="1"/>
</dbReference>
<dbReference type="InterPro" id="IPR036388">
    <property type="entry name" value="WH-like_DNA-bd_sf"/>
</dbReference>
<sequence length="118" mass="13768">MMKFFDSELNVMELLWKEGDMTAKQLVEKLNRQVGWSRTTTYTIIKKLINKGAVQRSEPDFMCHALISREKAQKAEVDQLIDKMFDGSSGLLINTLLERKDLPEHLVEELRRIVKETE</sequence>
<dbReference type="EMBL" id="CP102290">
    <property type="protein sequence ID" value="UWP60300.1"/>
    <property type="molecule type" value="Genomic_DNA"/>
</dbReference>
<dbReference type="Proteomes" id="UP001060164">
    <property type="component" value="Chromosome"/>
</dbReference>
<dbReference type="RefSeq" id="WP_028528671.1">
    <property type="nucleotide sequence ID" value="NZ_CABLBR010000013.1"/>
</dbReference>
<evidence type="ECO:0000256" key="1">
    <source>
        <dbReference type="ARBA" id="ARBA00011046"/>
    </source>
</evidence>
<dbReference type="InterPro" id="IPR005650">
    <property type="entry name" value="BlaI_family"/>
</dbReference>
<dbReference type="SUPFAM" id="SSF46785">
    <property type="entry name" value="Winged helix' DNA-binding domain"/>
    <property type="match status" value="1"/>
</dbReference>
<keyword evidence="4" id="KW-0804">Transcription</keyword>
<comment type="similarity">
    <text evidence="1">Belongs to the BlaI transcriptional regulatory family.</text>
</comment>
<evidence type="ECO:0000256" key="3">
    <source>
        <dbReference type="ARBA" id="ARBA00023125"/>
    </source>
</evidence>